<dbReference type="PANTHER" id="PTHR24223">
    <property type="entry name" value="ATP-BINDING CASSETTE SUB-FAMILY C"/>
    <property type="match status" value="1"/>
</dbReference>
<dbReference type="GO" id="GO:0005524">
    <property type="term" value="F:ATP binding"/>
    <property type="evidence" value="ECO:0007669"/>
    <property type="project" value="UniProtKB-KW"/>
</dbReference>
<dbReference type="GO" id="GO:0140359">
    <property type="term" value="F:ABC-type transporter activity"/>
    <property type="evidence" value="ECO:0007669"/>
    <property type="project" value="InterPro"/>
</dbReference>
<dbReference type="AlphaFoldDB" id="A0A7R9LL71"/>
<feature type="transmembrane region" description="Helical" evidence="9">
    <location>
        <begin position="100"/>
        <end position="124"/>
    </location>
</feature>
<dbReference type="EMBL" id="OC884234">
    <property type="protein sequence ID" value="CAD7643648.1"/>
    <property type="molecule type" value="Genomic_DNA"/>
</dbReference>
<dbReference type="Proteomes" id="UP000759131">
    <property type="component" value="Unassembled WGS sequence"/>
</dbReference>
<dbReference type="PANTHER" id="PTHR24223:SF456">
    <property type="entry name" value="MULTIDRUG RESISTANCE-ASSOCIATED PROTEIN LETHAL(2)03659"/>
    <property type="match status" value="1"/>
</dbReference>
<evidence type="ECO:0000256" key="5">
    <source>
        <dbReference type="ARBA" id="ARBA00022741"/>
    </source>
</evidence>
<name>A0A7R9LL71_9ACAR</name>
<keyword evidence="4 9" id="KW-0812">Transmembrane</keyword>
<evidence type="ECO:0000313" key="11">
    <source>
        <dbReference type="EMBL" id="CAD7643648.1"/>
    </source>
</evidence>
<organism evidence="11">
    <name type="scientific">Medioppia subpectinata</name>
    <dbReference type="NCBI Taxonomy" id="1979941"/>
    <lineage>
        <taxon>Eukaryota</taxon>
        <taxon>Metazoa</taxon>
        <taxon>Ecdysozoa</taxon>
        <taxon>Arthropoda</taxon>
        <taxon>Chelicerata</taxon>
        <taxon>Arachnida</taxon>
        <taxon>Acari</taxon>
        <taxon>Acariformes</taxon>
        <taxon>Sarcoptiformes</taxon>
        <taxon>Oribatida</taxon>
        <taxon>Brachypylina</taxon>
        <taxon>Oppioidea</taxon>
        <taxon>Oppiidae</taxon>
        <taxon>Medioppia</taxon>
    </lineage>
</organism>
<evidence type="ECO:0000256" key="8">
    <source>
        <dbReference type="ARBA" id="ARBA00023136"/>
    </source>
</evidence>
<keyword evidence="3" id="KW-0813">Transport</keyword>
<evidence type="ECO:0000313" key="12">
    <source>
        <dbReference type="Proteomes" id="UP000759131"/>
    </source>
</evidence>
<evidence type="ECO:0000259" key="10">
    <source>
        <dbReference type="PROSITE" id="PS50929"/>
    </source>
</evidence>
<evidence type="ECO:0000256" key="7">
    <source>
        <dbReference type="ARBA" id="ARBA00022989"/>
    </source>
</evidence>
<keyword evidence="8 9" id="KW-0472">Membrane</keyword>
<keyword evidence="12" id="KW-1185">Reference proteome</keyword>
<accession>A0A7R9LL71</accession>
<dbReference type="OrthoDB" id="6511082at2759"/>
<protein>
    <recommendedName>
        <fullName evidence="10">ABC transmembrane type-1 domain-containing protein</fullName>
    </recommendedName>
</protein>
<dbReference type="PROSITE" id="PS50929">
    <property type="entry name" value="ABC_TM1F"/>
    <property type="match status" value="1"/>
</dbReference>
<evidence type="ECO:0000256" key="2">
    <source>
        <dbReference type="ARBA" id="ARBA00009726"/>
    </source>
</evidence>
<feature type="transmembrane region" description="Helical" evidence="9">
    <location>
        <begin position="164"/>
        <end position="186"/>
    </location>
</feature>
<comment type="similarity">
    <text evidence="2">Belongs to the ABC transporter superfamily. ABCC family. Conjugate transporter (TC 3.A.1.208) subfamily.</text>
</comment>
<dbReference type="GO" id="GO:0016020">
    <property type="term" value="C:membrane"/>
    <property type="evidence" value="ECO:0007669"/>
    <property type="project" value="UniProtKB-SubCell"/>
</dbReference>
<keyword evidence="7 9" id="KW-1133">Transmembrane helix</keyword>
<keyword evidence="5" id="KW-0547">Nucleotide-binding</keyword>
<dbReference type="SUPFAM" id="SSF90123">
    <property type="entry name" value="ABC transporter transmembrane region"/>
    <property type="match status" value="1"/>
</dbReference>
<feature type="transmembrane region" description="Helical" evidence="9">
    <location>
        <begin position="192"/>
        <end position="212"/>
    </location>
</feature>
<keyword evidence="6" id="KW-0067">ATP-binding</keyword>
<dbReference type="InterPro" id="IPR036640">
    <property type="entry name" value="ABC1_TM_sf"/>
</dbReference>
<evidence type="ECO:0000256" key="3">
    <source>
        <dbReference type="ARBA" id="ARBA00022448"/>
    </source>
</evidence>
<dbReference type="InterPro" id="IPR050173">
    <property type="entry name" value="ABC_transporter_C-like"/>
</dbReference>
<gene>
    <name evidence="11" type="ORF">OSB1V03_LOCUS19693</name>
</gene>
<dbReference type="Pfam" id="PF00664">
    <property type="entry name" value="ABC_membrane"/>
    <property type="match status" value="1"/>
</dbReference>
<dbReference type="EMBL" id="CAJPIZ010029659">
    <property type="protein sequence ID" value="CAG2119746.1"/>
    <property type="molecule type" value="Genomic_DNA"/>
</dbReference>
<proteinExistence type="inferred from homology"/>
<evidence type="ECO:0000256" key="1">
    <source>
        <dbReference type="ARBA" id="ARBA00004141"/>
    </source>
</evidence>
<comment type="subcellular location">
    <subcellularLocation>
        <location evidence="1">Membrane</location>
        <topology evidence="1">Multi-pass membrane protein</topology>
    </subcellularLocation>
</comment>
<feature type="domain" description="ABC transmembrane type-1" evidence="10">
    <location>
        <begin position="78"/>
        <end position="257"/>
    </location>
</feature>
<sequence>MFIRGLKRDVQMSDLYKCPDSDVCEKLVHKLENNWNRELTKKSPSFMRATIKTFIGPLVPSFILIFIGECVIDNGKTILLGYVLRFFANPETESLWRASVFAGALVASSLIFISFLHPAFFLAYRVAVKIRVCWCALMYKKTTIGQILNLMSNDVSRLDDYSQFCSYLIVGPINTIIGVYICWQYIGWVSLIGLAILMCFIPFNSLMGRLFLKIRTRVSALSDNRIRLMNEIIKGMRVIKMYAWERHFNALISEARR</sequence>
<evidence type="ECO:0000256" key="9">
    <source>
        <dbReference type="SAM" id="Phobius"/>
    </source>
</evidence>
<reference evidence="11" key="1">
    <citation type="submission" date="2020-11" db="EMBL/GenBank/DDBJ databases">
        <authorList>
            <person name="Tran Van P."/>
        </authorList>
    </citation>
    <scope>NUCLEOTIDE SEQUENCE</scope>
</reference>
<evidence type="ECO:0000256" key="6">
    <source>
        <dbReference type="ARBA" id="ARBA00022840"/>
    </source>
</evidence>
<evidence type="ECO:0000256" key="4">
    <source>
        <dbReference type="ARBA" id="ARBA00022692"/>
    </source>
</evidence>
<feature type="transmembrane region" description="Helical" evidence="9">
    <location>
        <begin position="49"/>
        <end position="67"/>
    </location>
</feature>
<dbReference type="Gene3D" id="1.20.1560.10">
    <property type="entry name" value="ABC transporter type 1, transmembrane domain"/>
    <property type="match status" value="1"/>
</dbReference>
<dbReference type="InterPro" id="IPR011527">
    <property type="entry name" value="ABC1_TM_dom"/>
</dbReference>